<dbReference type="AlphaFoldDB" id="A0A1Q3AY77"/>
<sequence>MISLFGWKCCRGILPTKISLAWKLPYTDPQCSICHDVDESIMYAQFKCSWVVNVWKDRKLPIVGEIHISSNFVNFLDLVREKQTKEDIQFMWIVAWRVWFGRNAIIFRGAEIHHTGIISFCHVYLLEMDKVRTIETPNAQSELSNGAHVPSLLSKSTVMDHCLKEREGDAGIVVRDMQGTVVMAASTKFQQIIDPPTTEVLSIMQAMKLALGNGWRRIVVESDAEAVLTEIRAKNPCLTLYMGM</sequence>
<accession>A0A1Q3AY77</accession>
<organism evidence="2 3">
    <name type="scientific">Cephalotus follicularis</name>
    <name type="common">Albany pitcher plant</name>
    <dbReference type="NCBI Taxonomy" id="3775"/>
    <lineage>
        <taxon>Eukaryota</taxon>
        <taxon>Viridiplantae</taxon>
        <taxon>Streptophyta</taxon>
        <taxon>Embryophyta</taxon>
        <taxon>Tracheophyta</taxon>
        <taxon>Spermatophyta</taxon>
        <taxon>Magnoliopsida</taxon>
        <taxon>eudicotyledons</taxon>
        <taxon>Gunneridae</taxon>
        <taxon>Pentapetalae</taxon>
        <taxon>rosids</taxon>
        <taxon>fabids</taxon>
        <taxon>Oxalidales</taxon>
        <taxon>Cephalotaceae</taxon>
        <taxon>Cephalotus</taxon>
    </lineage>
</organism>
<keyword evidence="3" id="KW-1185">Reference proteome</keyword>
<dbReference type="PANTHER" id="PTHR47723:SF19">
    <property type="entry name" value="POLYNUCLEOTIDYL TRANSFERASE, RIBONUCLEASE H-LIKE SUPERFAMILY PROTEIN"/>
    <property type="match status" value="1"/>
</dbReference>
<protein>
    <submittedName>
        <fullName evidence="2">RVT_3 domain-containing protein</fullName>
    </submittedName>
</protein>
<dbReference type="InterPro" id="IPR002156">
    <property type="entry name" value="RNaseH_domain"/>
</dbReference>
<proteinExistence type="predicted"/>
<evidence type="ECO:0000259" key="1">
    <source>
        <dbReference type="Pfam" id="PF13456"/>
    </source>
</evidence>
<reference evidence="3" key="1">
    <citation type="submission" date="2016-04" db="EMBL/GenBank/DDBJ databases">
        <title>Cephalotus genome sequencing.</title>
        <authorList>
            <person name="Fukushima K."/>
            <person name="Hasebe M."/>
            <person name="Fang X."/>
        </authorList>
    </citation>
    <scope>NUCLEOTIDE SEQUENCE [LARGE SCALE GENOMIC DNA]</scope>
    <source>
        <strain evidence="3">cv. St1</strain>
    </source>
</reference>
<dbReference type="Proteomes" id="UP000187406">
    <property type="component" value="Unassembled WGS sequence"/>
</dbReference>
<comment type="caution">
    <text evidence="2">The sequence shown here is derived from an EMBL/GenBank/DDBJ whole genome shotgun (WGS) entry which is preliminary data.</text>
</comment>
<evidence type="ECO:0000313" key="3">
    <source>
        <dbReference type="Proteomes" id="UP000187406"/>
    </source>
</evidence>
<dbReference type="EMBL" id="BDDD01000159">
    <property type="protein sequence ID" value="GAV60595.1"/>
    <property type="molecule type" value="Genomic_DNA"/>
</dbReference>
<feature type="domain" description="RNase H type-1" evidence="1">
    <location>
        <begin position="164"/>
        <end position="236"/>
    </location>
</feature>
<dbReference type="OrthoDB" id="1906820at2759"/>
<name>A0A1Q3AY77_CEPFO</name>
<dbReference type="GO" id="GO:0004523">
    <property type="term" value="F:RNA-DNA hybrid ribonuclease activity"/>
    <property type="evidence" value="ECO:0007669"/>
    <property type="project" value="InterPro"/>
</dbReference>
<dbReference type="PANTHER" id="PTHR47723">
    <property type="entry name" value="OS05G0353850 PROTEIN"/>
    <property type="match status" value="1"/>
</dbReference>
<dbReference type="InterPro" id="IPR053151">
    <property type="entry name" value="RNase_H-like"/>
</dbReference>
<evidence type="ECO:0000313" key="2">
    <source>
        <dbReference type="EMBL" id="GAV60595.1"/>
    </source>
</evidence>
<dbReference type="GO" id="GO:0003676">
    <property type="term" value="F:nucleic acid binding"/>
    <property type="evidence" value="ECO:0007669"/>
    <property type="project" value="InterPro"/>
</dbReference>
<dbReference type="Pfam" id="PF13456">
    <property type="entry name" value="RVT_3"/>
    <property type="match status" value="1"/>
</dbReference>
<gene>
    <name evidence="2" type="ORF">CFOL_v3_04125</name>
</gene>
<dbReference type="InParanoid" id="A0A1Q3AY77"/>